<name>A0A3P7Z4N2_HELPZ</name>
<dbReference type="InterPro" id="IPR009030">
    <property type="entry name" value="Growth_fac_rcpt_cys_sf"/>
</dbReference>
<feature type="compositionally biased region" description="Low complexity" evidence="6">
    <location>
        <begin position="1123"/>
        <end position="1136"/>
    </location>
</feature>
<evidence type="ECO:0000256" key="4">
    <source>
        <dbReference type="ARBA" id="ARBA00023157"/>
    </source>
</evidence>
<dbReference type="SMART" id="SM00179">
    <property type="entry name" value="EGF_CA"/>
    <property type="match status" value="6"/>
</dbReference>
<dbReference type="FunFam" id="2.10.25.10:FF:000038">
    <property type="entry name" value="Fibrillin 2"/>
    <property type="match status" value="2"/>
</dbReference>
<accession>A0A3P7Z4N2</accession>
<evidence type="ECO:0000256" key="1">
    <source>
        <dbReference type="ARBA" id="ARBA00022536"/>
    </source>
</evidence>
<dbReference type="SUPFAM" id="SSF57196">
    <property type="entry name" value="EGF/Laminin"/>
    <property type="match status" value="1"/>
</dbReference>
<feature type="region of interest" description="Disordered" evidence="6">
    <location>
        <begin position="926"/>
        <end position="1009"/>
    </location>
</feature>
<feature type="compositionally biased region" description="Low complexity" evidence="6">
    <location>
        <begin position="1308"/>
        <end position="1334"/>
    </location>
</feature>
<dbReference type="Pfam" id="PF07645">
    <property type="entry name" value="EGF_CA"/>
    <property type="match status" value="3"/>
</dbReference>
<evidence type="ECO:0000256" key="7">
    <source>
        <dbReference type="SAM" id="SignalP"/>
    </source>
</evidence>
<dbReference type="Proteomes" id="UP000050761">
    <property type="component" value="Unassembled WGS sequence"/>
</dbReference>
<keyword evidence="1 5" id="KW-0245">EGF-like domain</keyword>
<feature type="region of interest" description="Disordered" evidence="6">
    <location>
        <begin position="1248"/>
        <end position="1335"/>
    </location>
</feature>
<evidence type="ECO:0000313" key="11">
    <source>
        <dbReference type="WBParaSite" id="HPBE_0001305401-mRNA-1"/>
    </source>
</evidence>
<dbReference type="CDD" id="cd00054">
    <property type="entry name" value="EGF_CA"/>
    <property type="match status" value="4"/>
</dbReference>
<feature type="disulfide bond" evidence="5">
    <location>
        <begin position="114"/>
        <end position="123"/>
    </location>
</feature>
<feature type="compositionally biased region" description="Low complexity" evidence="6">
    <location>
        <begin position="1051"/>
        <end position="1061"/>
    </location>
</feature>
<dbReference type="EMBL" id="UZAH01027758">
    <property type="protein sequence ID" value="VDO94720.1"/>
    <property type="molecule type" value="Genomic_DNA"/>
</dbReference>
<reference evidence="9 10" key="1">
    <citation type="submission" date="2018-11" db="EMBL/GenBank/DDBJ databases">
        <authorList>
            <consortium name="Pathogen Informatics"/>
        </authorList>
    </citation>
    <scope>NUCLEOTIDE SEQUENCE [LARGE SCALE GENOMIC DNA]</scope>
</reference>
<evidence type="ECO:0000256" key="5">
    <source>
        <dbReference type="PROSITE-ProRule" id="PRU00076"/>
    </source>
</evidence>
<feature type="compositionally biased region" description="Polar residues" evidence="6">
    <location>
        <begin position="929"/>
        <end position="944"/>
    </location>
</feature>
<keyword evidence="10" id="KW-1185">Reference proteome</keyword>
<dbReference type="SMART" id="SM00181">
    <property type="entry name" value="EGF"/>
    <property type="match status" value="7"/>
</dbReference>
<organism evidence="9">
    <name type="scientific">Heligmosomoides polygyrus</name>
    <name type="common">Parasitic roundworm</name>
    <dbReference type="NCBI Taxonomy" id="6339"/>
    <lineage>
        <taxon>Eukaryota</taxon>
        <taxon>Metazoa</taxon>
        <taxon>Ecdysozoa</taxon>
        <taxon>Nematoda</taxon>
        <taxon>Chromadorea</taxon>
        <taxon>Rhabditida</taxon>
        <taxon>Rhabditina</taxon>
        <taxon>Rhabditomorpha</taxon>
        <taxon>Strongyloidea</taxon>
        <taxon>Heligmosomidae</taxon>
        <taxon>Heligmosomoides</taxon>
    </lineage>
</organism>
<sequence>MVLSRTGWLGPLAFCLLIADIETISKNFVNSSMPEMRPTFVVNFDMATVICQHSSDSTDLHLHEISVLCDGKDDCYQNPAMHDESFPYCERKCNSTCNERGACLYDGQKPQCYCNSGFSGPMCEIVDKNECLDKPCHWLAHCQNTLGSYECACFPGFHGDGYHCADLSRIWDMESEWTILSDHFRANTIFTNWAGKVLQTGLPLEKCADINECELNLHNCGSSQMCQNTIGGFNCVDRCSPGYEFLDGECVDIDECRLDGTCDRRAECTNTPGGFECKCDAGLTGDGFHCDPITDCSEQEDICDRHAFCIKSLKLCLCQTGYVGDGITCNDVNECASMENPCINQTGDRCVNIKGGYICCDGDDDERCIKDKGAFCAGGCGLHAVCFNQTCQCMEGFVGDPHSRCIEWVRILYSCPKSRVQAAAGTSMEFPISVGKPVPLTLLYADNIMLACEDKDELERQVQARCERLEMSGLRLNVKKSEYLTTHVNESGSIKINGTETARTSMFKKYLGSAIASDGSLVVEVNSRVSAAWSKWRSLTGVLCDKKIPERLKSKIYRTVVRPVAMYGAECWPATKEAESHLSVTEMKMMRWTAVAWSAYETMSFGGSSAPSKIALTDINECETNDMCAGVGEWCVNKMGGHICCSTDSKDPECQGLHVFKTQDGEVLLQHNESLGEVVLHESRGSVRNESGGSSVITRHGFLKGEGLFPTVNVNRKNELMCTSYCPANSECVEGICRCIDGFGGNPLFGCEDIDECITQPCPIEKDTWCVNTVGSFHCCTPESLSTDCIGLEIAAGPDGGLRLTGAGRGETFLAASVNESVTGETVSQSIHEVRNFSGGEILVVKNKVKSDIFDTKPKSGEVGLEITGDSHDKRVTLDIIPPARTTAFEATTPEPLITVTLPGVISTLGGASTFTTSIPITSIPVHGTTIQKPSGSKNGTSATEKGGSGSGTIGDVSRALTTPATLTTDESSGEGPPDVKGEAPSAVAKQDRQPPEKKTDGISHEDEDLVATTAAASTDGLAEVEIIGEEHWKEDHDLKVDKGVTAATDSSKLSTLSKTSGITTVGGKPPKSKESKEDSVAPAVTPDSAIAMQSLNSVEVTTGKAHPMEPQKNEVGLEISYVPTTTKPKTVVDGEGSGEEAAGDSLSGKKSTKGNLVITVTTATDATEIGEASTASPHQGIRVEERGEKGSLASRIDGGSRTSEGPTNGRKDLTSAEPIDGDNEPIDSDKVGLEITHDGATAAEVGLEIGPIERTTPIPHKPTVVTETEPESGSEGVIDGQPPRKATTVPSEGTSTVSGKKEVNPVEGTEGSGESTTSLLFTTKSSAGSSTTAQPDLVLTMDRTTTQPDLVLSMGTEAARVPTGSATEKGAVTNASTSPPSKHGVSAEAIATTPATGTDHSTESGVESNAGVKATDTISTPEESASQMPNLKGERQGSEKVSIRLLGIVKQWSSAQFFLTL</sequence>
<proteinExistence type="predicted"/>
<dbReference type="SUPFAM" id="SSF57184">
    <property type="entry name" value="Growth factor receptor domain"/>
    <property type="match status" value="1"/>
</dbReference>
<dbReference type="OrthoDB" id="5912995at2759"/>
<feature type="compositionally biased region" description="Polar residues" evidence="6">
    <location>
        <begin position="1417"/>
        <end position="1430"/>
    </location>
</feature>
<keyword evidence="3" id="KW-0677">Repeat</keyword>
<dbReference type="WBParaSite" id="HPBE_0001305401-mRNA-1">
    <property type="protein sequence ID" value="HPBE_0001305401-mRNA-1"/>
    <property type="gene ID" value="HPBE_0001305401"/>
</dbReference>
<feature type="compositionally biased region" description="Basic and acidic residues" evidence="6">
    <location>
        <begin position="990"/>
        <end position="1005"/>
    </location>
</feature>
<feature type="region of interest" description="Disordered" evidence="6">
    <location>
        <begin position="1101"/>
        <end position="1233"/>
    </location>
</feature>
<feature type="region of interest" description="Disordered" evidence="6">
    <location>
        <begin position="1048"/>
        <end position="1089"/>
    </location>
</feature>
<dbReference type="PROSITE" id="PS00010">
    <property type="entry name" value="ASX_HYDROXYL"/>
    <property type="match status" value="2"/>
</dbReference>
<dbReference type="InterPro" id="IPR052235">
    <property type="entry name" value="Nephronectin_domain"/>
</dbReference>
<feature type="region of interest" description="Disordered" evidence="6">
    <location>
        <begin position="1361"/>
        <end position="1438"/>
    </location>
</feature>
<evidence type="ECO:0000256" key="6">
    <source>
        <dbReference type="SAM" id="MobiDB-lite"/>
    </source>
</evidence>
<dbReference type="InterPro" id="IPR001881">
    <property type="entry name" value="EGF-like_Ca-bd_dom"/>
</dbReference>
<feature type="compositionally biased region" description="Polar residues" evidence="6">
    <location>
        <begin position="1394"/>
        <end position="1408"/>
    </location>
</feature>
<feature type="signal peptide" evidence="7">
    <location>
        <begin position="1"/>
        <end position="23"/>
    </location>
</feature>
<feature type="domain" description="EGF-like" evidence="8">
    <location>
        <begin position="252"/>
        <end position="291"/>
    </location>
</feature>
<reference evidence="11" key="2">
    <citation type="submission" date="2019-09" db="UniProtKB">
        <authorList>
            <consortium name="WormBaseParasite"/>
        </authorList>
    </citation>
    <scope>IDENTIFICATION</scope>
</reference>
<feature type="chain" id="PRO_5044596555" evidence="7">
    <location>
        <begin position="24"/>
        <end position="1462"/>
    </location>
</feature>
<dbReference type="InterPro" id="IPR024731">
    <property type="entry name" value="NELL2-like_EGF"/>
</dbReference>
<dbReference type="PROSITE" id="PS01186">
    <property type="entry name" value="EGF_2"/>
    <property type="match status" value="3"/>
</dbReference>
<evidence type="ECO:0000256" key="3">
    <source>
        <dbReference type="ARBA" id="ARBA00022737"/>
    </source>
</evidence>
<gene>
    <name evidence="9" type="ORF">HPBE_LOCUS13055</name>
</gene>
<dbReference type="InterPro" id="IPR000742">
    <property type="entry name" value="EGF"/>
</dbReference>
<evidence type="ECO:0000313" key="10">
    <source>
        <dbReference type="Proteomes" id="UP000050761"/>
    </source>
</evidence>
<dbReference type="InterPro" id="IPR000152">
    <property type="entry name" value="EGF-type_Asp/Asn_hydroxyl_site"/>
</dbReference>
<evidence type="ECO:0000256" key="2">
    <source>
        <dbReference type="ARBA" id="ARBA00022729"/>
    </source>
</evidence>
<dbReference type="PROSITE" id="PS00022">
    <property type="entry name" value="EGF_1"/>
    <property type="match status" value="1"/>
</dbReference>
<feature type="domain" description="EGF-like" evidence="8">
    <location>
        <begin position="90"/>
        <end position="124"/>
    </location>
</feature>
<dbReference type="InterPro" id="IPR018097">
    <property type="entry name" value="EGF_Ca-bd_CS"/>
</dbReference>
<dbReference type="PANTHER" id="PTHR24050:SF28">
    <property type="entry name" value="UROMODULIN-LIKE"/>
    <property type="match status" value="1"/>
</dbReference>
<dbReference type="PROSITE" id="PS50026">
    <property type="entry name" value="EGF_3"/>
    <property type="match status" value="3"/>
</dbReference>
<keyword evidence="2 7" id="KW-0732">Signal</keyword>
<dbReference type="GO" id="GO:0005509">
    <property type="term" value="F:calcium ion binding"/>
    <property type="evidence" value="ECO:0007669"/>
    <property type="project" value="InterPro"/>
</dbReference>
<feature type="disulfide bond" evidence="5">
    <location>
        <begin position="93"/>
        <end position="103"/>
    </location>
</feature>
<evidence type="ECO:0000313" key="9">
    <source>
        <dbReference type="EMBL" id="VDO94720.1"/>
    </source>
</evidence>
<dbReference type="Gene3D" id="2.10.25.10">
    <property type="entry name" value="Laminin"/>
    <property type="match status" value="5"/>
</dbReference>
<dbReference type="PANTHER" id="PTHR24050">
    <property type="entry name" value="PA14 DOMAIN-CONTAINING PROTEIN"/>
    <property type="match status" value="1"/>
</dbReference>
<dbReference type="InterPro" id="IPR049883">
    <property type="entry name" value="NOTCH1_EGF-like"/>
</dbReference>
<dbReference type="PROSITE" id="PS01187">
    <property type="entry name" value="EGF_CA"/>
    <property type="match status" value="3"/>
</dbReference>
<feature type="domain" description="EGF-like" evidence="8">
    <location>
        <begin position="127"/>
        <end position="165"/>
    </location>
</feature>
<feature type="compositionally biased region" description="Polar residues" evidence="6">
    <location>
        <begin position="1289"/>
        <end position="1299"/>
    </location>
</feature>
<dbReference type="Pfam" id="PF12947">
    <property type="entry name" value="EGF_3"/>
    <property type="match status" value="2"/>
</dbReference>
<evidence type="ECO:0000259" key="8">
    <source>
        <dbReference type="PROSITE" id="PS50026"/>
    </source>
</evidence>
<comment type="caution">
    <text evidence="5">Lacks conserved residue(s) required for the propagation of feature annotation.</text>
</comment>
<protein>
    <submittedName>
        <fullName evidence="11">EGF-like domain-containing protein</fullName>
    </submittedName>
</protein>
<keyword evidence="4 5" id="KW-1015">Disulfide bond</keyword>
<feature type="compositionally biased region" description="Polar residues" evidence="6">
    <location>
        <begin position="960"/>
        <end position="971"/>
    </location>
</feature>